<evidence type="ECO:0000313" key="6">
    <source>
        <dbReference type="EMBL" id="XCC62784.1"/>
    </source>
</evidence>
<feature type="domain" description="Periplasmic binding protein" evidence="5">
    <location>
        <begin position="68"/>
        <end position="300"/>
    </location>
</feature>
<comment type="subcellular location">
    <subcellularLocation>
        <location evidence="1">Cell envelope</location>
    </subcellularLocation>
</comment>
<sequence>MLKKVLLVVMCVALLGTMIVGCSSPTSESSAPVASNDASATVEAAKDSVAPKADGERIKIGVNFFNYTMPLAQDLKRMIDSAAEALDCDVEYAANDFEDEKVVTGIENLFASGCDAVIVCNTAEGQIPKALKVAEQYDGKVFQFFRTLNEEEVKDAAFSSPYYGGQVHEDEMQVGYNMGKIVNDKGCKNVGIINYNHGDLTAETRYEGYMKAFEEFGINVVAETWEVATGEQGTQVTENYLASYPEMDALVVVGGGGENLIGAMSALQKANKTDDIVLVSTDFTDTLIEDMESGTLDAMSGGHWCDPFFSFMLAYNSVAGAEWAQEPVEIAMDMIYVTSAEEAKQYDEWFRGDILPYTAEEIQQLSITHNPSLTKDEFIETAQSLSLQDVMERHADLKE</sequence>
<evidence type="ECO:0000256" key="2">
    <source>
        <dbReference type="ARBA" id="ARBA00007639"/>
    </source>
</evidence>
<proteinExistence type="inferred from homology"/>
<dbReference type="EMBL" id="CP117826">
    <property type="protein sequence ID" value="XCC62784.1"/>
    <property type="molecule type" value="Genomic_DNA"/>
</dbReference>
<dbReference type="InterPro" id="IPR028082">
    <property type="entry name" value="Peripla_BP_I"/>
</dbReference>
<dbReference type="Pfam" id="PF13407">
    <property type="entry name" value="Peripla_BP_4"/>
    <property type="match status" value="1"/>
</dbReference>
<dbReference type="GO" id="GO:0030246">
    <property type="term" value="F:carbohydrate binding"/>
    <property type="evidence" value="ECO:0007669"/>
    <property type="project" value="UniProtKB-ARBA"/>
</dbReference>
<feature type="signal peptide" evidence="4">
    <location>
        <begin position="1"/>
        <end position="22"/>
    </location>
</feature>
<gene>
    <name evidence="6" type="ORF">PUP29_02345</name>
</gene>
<evidence type="ECO:0000259" key="5">
    <source>
        <dbReference type="Pfam" id="PF13407"/>
    </source>
</evidence>
<evidence type="ECO:0000256" key="1">
    <source>
        <dbReference type="ARBA" id="ARBA00004196"/>
    </source>
</evidence>
<dbReference type="InterPro" id="IPR025997">
    <property type="entry name" value="SBP_2_dom"/>
</dbReference>
<dbReference type="RefSeq" id="WP_353423756.1">
    <property type="nucleotide sequence ID" value="NZ_CP117826.1"/>
</dbReference>
<dbReference type="AlphaFoldDB" id="A0AAU8A9K2"/>
<reference evidence="6" key="1">
    <citation type="submission" date="2023-02" db="EMBL/GenBank/DDBJ databases">
        <title>Gut commensal Christensenella minuta modulates host metabolism via a new class of secondary bile acids.</title>
        <authorList>
            <person name="Liu C."/>
        </authorList>
    </citation>
    <scope>NUCLEOTIDE SEQUENCE</scope>
    <source>
        <strain evidence="6">CA70</strain>
    </source>
</reference>
<accession>A0AAU8A9K2</accession>
<evidence type="ECO:0000256" key="4">
    <source>
        <dbReference type="SAM" id="SignalP"/>
    </source>
</evidence>
<dbReference type="SUPFAM" id="SSF53822">
    <property type="entry name" value="Periplasmic binding protein-like I"/>
    <property type="match status" value="1"/>
</dbReference>
<keyword evidence="3 4" id="KW-0732">Signal</keyword>
<dbReference type="PANTHER" id="PTHR46847">
    <property type="entry name" value="D-ALLOSE-BINDING PERIPLASMIC PROTEIN-RELATED"/>
    <property type="match status" value="1"/>
</dbReference>
<dbReference type="Gene3D" id="3.40.50.2300">
    <property type="match status" value="2"/>
</dbReference>
<feature type="chain" id="PRO_5043661281" evidence="4">
    <location>
        <begin position="23"/>
        <end position="399"/>
    </location>
</feature>
<dbReference type="CDD" id="cd01536">
    <property type="entry name" value="PBP1_ABC_sugar_binding-like"/>
    <property type="match status" value="1"/>
</dbReference>
<evidence type="ECO:0000256" key="3">
    <source>
        <dbReference type="ARBA" id="ARBA00022729"/>
    </source>
</evidence>
<comment type="similarity">
    <text evidence="2">Belongs to the bacterial solute-binding protein 2 family.</text>
</comment>
<dbReference type="GO" id="GO:0030313">
    <property type="term" value="C:cell envelope"/>
    <property type="evidence" value="ECO:0007669"/>
    <property type="project" value="UniProtKB-SubCell"/>
</dbReference>
<dbReference type="PANTHER" id="PTHR46847:SF1">
    <property type="entry name" value="D-ALLOSE-BINDING PERIPLASMIC PROTEIN-RELATED"/>
    <property type="match status" value="1"/>
</dbReference>
<protein>
    <submittedName>
        <fullName evidence="6">Sugar ABC transporter substrate-binding protein</fullName>
    </submittedName>
</protein>
<organism evidence="6">
    <name type="scientific">Christensenella massiliensis</name>
    <dbReference type="NCBI Taxonomy" id="1805714"/>
    <lineage>
        <taxon>Bacteria</taxon>
        <taxon>Bacillati</taxon>
        <taxon>Bacillota</taxon>
        <taxon>Clostridia</taxon>
        <taxon>Christensenellales</taxon>
        <taxon>Christensenellaceae</taxon>
        <taxon>Christensenella</taxon>
    </lineage>
</organism>
<dbReference type="PROSITE" id="PS51257">
    <property type="entry name" value="PROKAR_LIPOPROTEIN"/>
    <property type="match status" value="1"/>
</dbReference>
<name>A0AAU8A9K2_9FIRM</name>